<comment type="caution">
    <text evidence="1">The sequence shown here is derived from an EMBL/GenBank/DDBJ whole genome shotgun (WGS) entry which is preliminary data.</text>
</comment>
<dbReference type="AlphaFoldDB" id="A0ABD2I1D3"/>
<evidence type="ECO:0000313" key="1">
    <source>
        <dbReference type="EMBL" id="KAL3072901.1"/>
    </source>
</evidence>
<organism evidence="1 2">
    <name type="scientific">Heterodera schachtii</name>
    <name type="common">Sugarbeet cyst nematode worm</name>
    <name type="synonym">Tylenchus schachtii</name>
    <dbReference type="NCBI Taxonomy" id="97005"/>
    <lineage>
        <taxon>Eukaryota</taxon>
        <taxon>Metazoa</taxon>
        <taxon>Ecdysozoa</taxon>
        <taxon>Nematoda</taxon>
        <taxon>Chromadorea</taxon>
        <taxon>Rhabditida</taxon>
        <taxon>Tylenchina</taxon>
        <taxon>Tylenchomorpha</taxon>
        <taxon>Tylenchoidea</taxon>
        <taxon>Heteroderidae</taxon>
        <taxon>Heteroderinae</taxon>
        <taxon>Heterodera</taxon>
    </lineage>
</organism>
<dbReference type="EMBL" id="JBICCN010000373">
    <property type="protein sequence ID" value="KAL3072901.1"/>
    <property type="molecule type" value="Genomic_DNA"/>
</dbReference>
<name>A0ABD2I1D3_HETSC</name>
<accession>A0ABD2I1D3</accession>
<dbReference type="Proteomes" id="UP001620645">
    <property type="component" value="Unassembled WGS sequence"/>
</dbReference>
<keyword evidence="2" id="KW-1185">Reference proteome</keyword>
<protein>
    <submittedName>
        <fullName evidence="1">Uncharacterized protein</fullName>
    </submittedName>
</protein>
<proteinExistence type="predicted"/>
<evidence type="ECO:0000313" key="2">
    <source>
        <dbReference type="Proteomes" id="UP001620645"/>
    </source>
</evidence>
<reference evidence="1 2" key="1">
    <citation type="submission" date="2024-10" db="EMBL/GenBank/DDBJ databases">
        <authorList>
            <person name="Kim D."/>
        </authorList>
    </citation>
    <scope>NUCLEOTIDE SEQUENCE [LARGE SCALE GENOMIC DNA]</scope>
    <source>
        <strain evidence="1">Taebaek</strain>
    </source>
</reference>
<sequence>MHDIHRQPNEQSQKEAFPHIKTKKEVLNLLWTSVALAREKLAVGKANGKAAKCLLKFLARTVGGAFAPFAQSEKHSKHFLRELRSHQLAFLSSGYHRFWRSRGGIKHFHEAEKNVQPIFVN</sequence>
<gene>
    <name evidence="1" type="ORF">niasHS_017875</name>
</gene>